<keyword evidence="2" id="KW-0474">Menaquinone biosynthesis</keyword>
<keyword evidence="3" id="KW-0456">Lyase</keyword>
<dbReference type="InterPro" id="IPR030869">
    <property type="entry name" value="MqnD"/>
</dbReference>
<protein>
    <submittedName>
        <fullName evidence="4">1,4-dihydroxy-6-naphthoate synthase</fullName>
    </submittedName>
</protein>
<comment type="caution">
    <text evidence="4">The sequence shown here is derived from an EMBL/GenBank/DDBJ whole genome shotgun (WGS) entry which is preliminary data.</text>
</comment>
<dbReference type="PANTHER" id="PTHR37167">
    <property type="entry name" value="1,4-DIHYDROXY-6-NAPHTOATE SYNTHASE"/>
    <property type="match status" value="1"/>
</dbReference>
<evidence type="ECO:0000256" key="1">
    <source>
        <dbReference type="ARBA" id="ARBA00004863"/>
    </source>
</evidence>
<feature type="non-terminal residue" evidence="4">
    <location>
        <position position="1"/>
    </location>
</feature>
<evidence type="ECO:0000256" key="2">
    <source>
        <dbReference type="ARBA" id="ARBA00022428"/>
    </source>
</evidence>
<accession>A0ABS7CFF4</accession>
<organism evidence="4 5">
    <name type="scientific">Paenibacillus sepulcri</name>
    <dbReference type="NCBI Taxonomy" id="359917"/>
    <lineage>
        <taxon>Bacteria</taxon>
        <taxon>Bacillati</taxon>
        <taxon>Bacillota</taxon>
        <taxon>Bacilli</taxon>
        <taxon>Bacillales</taxon>
        <taxon>Paenibacillaceae</taxon>
        <taxon>Paenibacillus</taxon>
    </lineage>
</organism>
<dbReference type="EMBL" id="JAHZIK010001758">
    <property type="protein sequence ID" value="MBW7459658.1"/>
    <property type="molecule type" value="Genomic_DNA"/>
</dbReference>
<evidence type="ECO:0000313" key="5">
    <source>
        <dbReference type="Proteomes" id="UP001519887"/>
    </source>
</evidence>
<dbReference type="Gene3D" id="3.40.190.10">
    <property type="entry name" value="Periplasmic binding protein-like II"/>
    <property type="match status" value="1"/>
</dbReference>
<evidence type="ECO:0000256" key="3">
    <source>
        <dbReference type="ARBA" id="ARBA00023239"/>
    </source>
</evidence>
<dbReference type="InterPro" id="IPR003773">
    <property type="entry name" value="Menaquinone_biosynth"/>
</dbReference>
<dbReference type="Proteomes" id="UP001519887">
    <property type="component" value="Unassembled WGS sequence"/>
</dbReference>
<comment type="pathway">
    <text evidence="1">Quinol/quinone metabolism; menaquinone biosynthesis.</text>
</comment>
<gene>
    <name evidence="4" type="ORF">K0U00_36925</name>
</gene>
<keyword evidence="5" id="KW-1185">Reference proteome</keyword>
<dbReference type="Pfam" id="PF02621">
    <property type="entry name" value="VitK2_biosynth"/>
    <property type="match status" value="1"/>
</dbReference>
<evidence type="ECO:0000313" key="4">
    <source>
        <dbReference type="EMBL" id="MBW7459658.1"/>
    </source>
</evidence>
<dbReference type="SUPFAM" id="SSF53850">
    <property type="entry name" value="Periplasmic binding protein-like II"/>
    <property type="match status" value="1"/>
</dbReference>
<name>A0ABS7CFF4_9BACL</name>
<dbReference type="PANTHER" id="PTHR37167:SF1">
    <property type="entry name" value="1,4-DIHYDROXY-6-NAPHTOATE SYNTHASE"/>
    <property type="match status" value="1"/>
</dbReference>
<sequence length="69" mass="7474">AWAHPDASQEYVLEHAQEMSPEVAQAHIDLYVNEFTANLGEDGYAAVTALLGRAAKEGLVPEIDPALLR</sequence>
<proteinExistence type="predicted"/>
<reference evidence="4 5" key="1">
    <citation type="submission" date="2021-07" db="EMBL/GenBank/DDBJ databases">
        <title>Paenibacillus radiodurans sp. nov., isolated from the southeastern edge of Tengger Desert.</title>
        <authorList>
            <person name="Zhang G."/>
        </authorList>
    </citation>
    <scope>NUCLEOTIDE SEQUENCE [LARGE SCALE GENOMIC DNA]</scope>
    <source>
        <strain evidence="4 5">CCM 7311</strain>
    </source>
</reference>